<accession>A0AAN0M9Q9</accession>
<comment type="subcellular location">
    <subcellularLocation>
        <location evidence="1">Membrane</location>
        <topology evidence="1">Multi-pass membrane protein</topology>
    </subcellularLocation>
</comment>
<name>A0AAN0M9Q9_9RHOB</name>
<proteinExistence type="inferred from homology"/>
<evidence type="ECO:0000313" key="8">
    <source>
        <dbReference type="Proteomes" id="UP001470809"/>
    </source>
</evidence>
<dbReference type="AlphaFoldDB" id="A0AAN0M9Q9"/>
<dbReference type="GO" id="GO:0055085">
    <property type="term" value="P:transmembrane transport"/>
    <property type="evidence" value="ECO:0007669"/>
    <property type="project" value="TreeGrafter"/>
</dbReference>
<dbReference type="Proteomes" id="UP001470809">
    <property type="component" value="Chromosome"/>
</dbReference>
<reference evidence="7 8" key="2">
    <citation type="submission" date="2024-08" db="EMBL/GenBank/DDBJ databases">
        <title>Phylogenomic analyses of a clade within the roseobacter group suggest taxonomic reassignments of species of the genera Aestuariivita, Citreicella, Loktanella, Nautella, Pelagibaca, Ruegeria, Thalassobius, Thiobacimonas and Tropicibacter, and the proposal o.</title>
        <authorList>
            <person name="Jeon C.O."/>
        </authorList>
    </citation>
    <scope>NUCLEOTIDE SEQUENCE [LARGE SCALE GENOMIC DNA]</scope>
    <source>
        <strain evidence="7 8">SS1-5</strain>
    </source>
</reference>
<evidence type="ECO:0000313" key="7">
    <source>
        <dbReference type="EMBL" id="WZU67671.1"/>
    </source>
</evidence>
<dbReference type="InterPro" id="IPR002549">
    <property type="entry name" value="AI-2E-like"/>
</dbReference>
<evidence type="ECO:0000256" key="5">
    <source>
        <dbReference type="ARBA" id="ARBA00023136"/>
    </source>
</evidence>
<dbReference type="PANTHER" id="PTHR21716:SF16">
    <property type="entry name" value="BLL1467 PROTEIN"/>
    <property type="match status" value="1"/>
</dbReference>
<organism evidence="7 8">
    <name type="scientific">Yoonia rhodophyticola</name>
    <dbReference type="NCBI Taxonomy" id="3137370"/>
    <lineage>
        <taxon>Bacteria</taxon>
        <taxon>Pseudomonadati</taxon>
        <taxon>Pseudomonadota</taxon>
        <taxon>Alphaproteobacteria</taxon>
        <taxon>Rhodobacterales</taxon>
        <taxon>Paracoccaceae</taxon>
        <taxon>Yoonia</taxon>
    </lineage>
</organism>
<protein>
    <submittedName>
        <fullName evidence="7">AI-2E family transporter</fullName>
    </submittedName>
</protein>
<evidence type="ECO:0000256" key="6">
    <source>
        <dbReference type="SAM" id="Phobius"/>
    </source>
</evidence>
<dbReference type="PANTHER" id="PTHR21716">
    <property type="entry name" value="TRANSMEMBRANE PROTEIN"/>
    <property type="match status" value="1"/>
</dbReference>
<feature type="transmembrane region" description="Helical" evidence="6">
    <location>
        <begin position="197"/>
        <end position="219"/>
    </location>
</feature>
<evidence type="ECO:0000256" key="4">
    <source>
        <dbReference type="ARBA" id="ARBA00022989"/>
    </source>
</evidence>
<dbReference type="RefSeq" id="WP_342076981.1">
    <property type="nucleotide sequence ID" value="NZ_CP151767.2"/>
</dbReference>
<comment type="similarity">
    <text evidence="2">Belongs to the autoinducer-2 exporter (AI-2E) (TC 2.A.86) family.</text>
</comment>
<evidence type="ECO:0000256" key="2">
    <source>
        <dbReference type="ARBA" id="ARBA00009773"/>
    </source>
</evidence>
<dbReference type="KEGG" id="yrh:AABB31_22635"/>
<gene>
    <name evidence="7" type="ORF">AABB31_22635</name>
</gene>
<reference evidence="8" key="1">
    <citation type="submission" date="2024-04" db="EMBL/GenBank/DDBJ databases">
        <title>Phylogenomic analyses of a clade within the roseobacter group suggest taxonomic reassignments of species of the genera Aestuariivita, Citreicella, Loktanella, Nautella, Pelagibaca, Ruegeria, Thalassobius, Thiobacimonas and Tropicibacter, and the proposal o.</title>
        <authorList>
            <person name="Jeon C.O."/>
        </authorList>
    </citation>
    <scope>NUCLEOTIDE SEQUENCE [LARGE SCALE GENOMIC DNA]</scope>
    <source>
        <strain evidence="8">SS1-5</strain>
    </source>
</reference>
<evidence type="ECO:0000256" key="3">
    <source>
        <dbReference type="ARBA" id="ARBA00022692"/>
    </source>
</evidence>
<evidence type="ECO:0000256" key="1">
    <source>
        <dbReference type="ARBA" id="ARBA00004141"/>
    </source>
</evidence>
<feature type="transmembrane region" description="Helical" evidence="6">
    <location>
        <begin position="305"/>
        <end position="326"/>
    </location>
</feature>
<sequence>MNHRALTTTCLVILTSLTVFAVLHQAKDVFAPIISALLLGVVLTPLSDLWDRLRLPPALAAFISVFLAILCISLLVVLAEPYVSQVISQAPIIWDELRSTIDEFKRVLRGLEEMSEDVAEAIEPDGSDAEAAETMTLPSITDALFLAPQFAAQFFMFTGTLYFFLMTRNHIYDWFSATFKRFGEDELRYAAQKVARYVLTISAINLGLGVVVAAVMYVIGMPSPILWGVLAFALNYILYLGPITLIATLLVTGIVVFDGPASFLPAAVYLAINATEAQFVTPALVGRSLSVNPLMVFLSLVFWLWLWGPIGGIIAIPLLIWCLAVFKGLAGHTISSGTPGKLYPNEAAAPAE</sequence>
<keyword evidence="8" id="KW-1185">Reference proteome</keyword>
<feature type="transmembrane region" description="Helical" evidence="6">
    <location>
        <begin position="263"/>
        <end position="285"/>
    </location>
</feature>
<feature type="transmembrane region" description="Helical" evidence="6">
    <location>
        <begin position="31"/>
        <end position="50"/>
    </location>
</feature>
<keyword evidence="5 6" id="KW-0472">Membrane</keyword>
<feature type="transmembrane region" description="Helical" evidence="6">
    <location>
        <begin position="143"/>
        <end position="165"/>
    </location>
</feature>
<feature type="transmembrane region" description="Helical" evidence="6">
    <location>
        <begin position="57"/>
        <end position="79"/>
    </location>
</feature>
<keyword evidence="3 6" id="KW-0812">Transmembrane</keyword>
<keyword evidence="4 6" id="KW-1133">Transmembrane helix</keyword>
<dbReference type="EMBL" id="CP151767">
    <property type="protein sequence ID" value="WZU67671.1"/>
    <property type="molecule type" value="Genomic_DNA"/>
</dbReference>
<dbReference type="Pfam" id="PF01594">
    <property type="entry name" value="AI-2E_transport"/>
    <property type="match status" value="1"/>
</dbReference>
<feature type="transmembrane region" description="Helical" evidence="6">
    <location>
        <begin position="225"/>
        <end position="251"/>
    </location>
</feature>
<dbReference type="GO" id="GO:0016020">
    <property type="term" value="C:membrane"/>
    <property type="evidence" value="ECO:0007669"/>
    <property type="project" value="UniProtKB-SubCell"/>
</dbReference>